<dbReference type="InterPro" id="IPR041807">
    <property type="entry name" value="Cue5/Don1_CUE"/>
</dbReference>
<dbReference type="CDD" id="cd14372">
    <property type="entry name" value="CUE_Cue5p_like"/>
    <property type="match status" value="1"/>
</dbReference>
<sequence length="446" mass="49876">MADHQPVSPIKPEESATTREEMDFDDNEQETGTVSPQGHETPTKPPAKAPSPRPRVSFQEGHEEIPPTKPPRPLSPMQQAEHTLIEAFPTIDTKVVKAVLVASNGKVEPAFNALLGMSDPDFRAEDAVPPPQPPRPAMRQPMSQMEADEAYARQLAEQYNNGGQRSQNRYNQREPGRRGPNQQTYDEDEDRERNFFDDDLPEIGKNIQQGFFETQKRVNSWITQFKKKIDGDEEDEDLYSSSEAGSRQNTGNWPGRQNFGPSQSEQLYGIRRSAEQARRSTEAQRYDADPHELGEEEFERLELRDDEAAPAQPPRTSSRKTANPDLFKSQVKPPQSGPVDEVDAADRRSSSKDASEAEKNKKWQPLTSVAPHPEDDNDPFSLGDDDEDKEKTEDLRKDDSERLKESARNSVSAGAGGEASKGLQPTESNDGVRNKDAEELLSGKKS</sequence>
<gene>
    <name evidence="3" type="ORF">PRZ48_000720</name>
</gene>
<organism evidence="3 4">
    <name type="scientific">Zasmidium cellare</name>
    <name type="common">Wine cellar mold</name>
    <name type="synonym">Racodium cellare</name>
    <dbReference type="NCBI Taxonomy" id="395010"/>
    <lineage>
        <taxon>Eukaryota</taxon>
        <taxon>Fungi</taxon>
        <taxon>Dikarya</taxon>
        <taxon>Ascomycota</taxon>
        <taxon>Pezizomycotina</taxon>
        <taxon>Dothideomycetes</taxon>
        <taxon>Dothideomycetidae</taxon>
        <taxon>Mycosphaerellales</taxon>
        <taxon>Mycosphaerellaceae</taxon>
        <taxon>Zasmidium</taxon>
    </lineage>
</organism>
<dbReference type="Pfam" id="PF02845">
    <property type="entry name" value="CUE"/>
    <property type="match status" value="1"/>
</dbReference>
<feature type="compositionally biased region" description="Basic and acidic residues" evidence="1">
    <location>
        <begin position="430"/>
        <end position="446"/>
    </location>
</feature>
<feature type="region of interest" description="Disordered" evidence="1">
    <location>
        <begin position="120"/>
        <end position="214"/>
    </location>
</feature>
<feature type="compositionally biased region" description="Acidic residues" evidence="1">
    <location>
        <begin position="375"/>
        <end position="388"/>
    </location>
</feature>
<feature type="compositionally biased region" description="Polar residues" evidence="1">
    <location>
        <begin position="157"/>
        <end position="170"/>
    </location>
</feature>
<dbReference type="InterPro" id="IPR009060">
    <property type="entry name" value="UBA-like_sf"/>
</dbReference>
<name>A0ABR0EZ85_ZASCE</name>
<evidence type="ECO:0000256" key="1">
    <source>
        <dbReference type="SAM" id="MobiDB-lite"/>
    </source>
</evidence>
<dbReference type="PANTHER" id="PTHR16461:SF5">
    <property type="entry name" value="TOLL-INTERACTING PROTEIN"/>
    <property type="match status" value="1"/>
</dbReference>
<keyword evidence="4" id="KW-1185">Reference proteome</keyword>
<feature type="region of interest" description="Disordered" evidence="1">
    <location>
        <begin position="226"/>
        <end position="446"/>
    </location>
</feature>
<dbReference type="PANTHER" id="PTHR16461">
    <property type="entry name" value="TOLL-INTERACTING PROTEIN"/>
    <property type="match status" value="1"/>
</dbReference>
<feature type="compositionally biased region" description="Basic and acidic residues" evidence="1">
    <location>
        <begin position="11"/>
        <end position="21"/>
    </location>
</feature>
<feature type="region of interest" description="Disordered" evidence="1">
    <location>
        <begin position="1"/>
        <end position="81"/>
    </location>
</feature>
<reference evidence="3 4" key="1">
    <citation type="journal article" date="2023" name="G3 (Bethesda)">
        <title>A chromosome-level genome assembly of Zasmidium syzygii isolated from banana leaves.</title>
        <authorList>
            <person name="van Westerhoven A.C."/>
            <person name="Mehrabi R."/>
            <person name="Talebi R."/>
            <person name="Steentjes M.B.F."/>
            <person name="Corcolon B."/>
            <person name="Chong P.A."/>
            <person name="Kema G.H.J."/>
            <person name="Seidl M.F."/>
        </authorList>
    </citation>
    <scope>NUCLEOTIDE SEQUENCE [LARGE SCALE GENOMIC DNA]</scope>
    <source>
        <strain evidence="3 4">P124</strain>
    </source>
</reference>
<feature type="compositionally biased region" description="Polar residues" evidence="1">
    <location>
        <begin position="30"/>
        <end position="40"/>
    </location>
</feature>
<dbReference type="PROSITE" id="PS51140">
    <property type="entry name" value="CUE"/>
    <property type="match status" value="1"/>
</dbReference>
<feature type="compositionally biased region" description="Basic and acidic residues" evidence="1">
    <location>
        <begin position="389"/>
        <end position="407"/>
    </location>
</feature>
<dbReference type="SUPFAM" id="SSF46934">
    <property type="entry name" value="UBA-like"/>
    <property type="match status" value="1"/>
</dbReference>
<dbReference type="InterPro" id="IPR003892">
    <property type="entry name" value="CUE"/>
</dbReference>
<evidence type="ECO:0000259" key="2">
    <source>
        <dbReference type="PROSITE" id="PS51140"/>
    </source>
</evidence>
<evidence type="ECO:0000313" key="3">
    <source>
        <dbReference type="EMBL" id="KAK4506986.1"/>
    </source>
</evidence>
<comment type="caution">
    <text evidence="3">The sequence shown here is derived from an EMBL/GenBank/DDBJ whole genome shotgun (WGS) entry which is preliminary data.</text>
</comment>
<dbReference type="Gene3D" id="1.10.8.10">
    <property type="entry name" value="DNA helicase RuvA subunit, C-terminal domain"/>
    <property type="match status" value="1"/>
</dbReference>
<dbReference type="EMBL" id="JAXOVC010000001">
    <property type="protein sequence ID" value="KAK4506986.1"/>
    <property type="molecule type" value="Genomic_DNA"/>
</dbReference>
<feature type="domain" description="CUE" evidence="2">
    <location>
        <begin position="76"/>
        <end position="119"/>
    </location>
</feature>
<feature type="compositionally biased region" description="Basic and acidic residues" evidence="1">
    <location>
        <begin position="344"/>
        <end position="361"/>
    </location>
</feature>
<evidence type="ECO:0000313" key="4">
    <source>
        <dbReference type="Proteomes" id="UP001305779"/>
    </source>
</evidence>
<protein>
    <recommendedName>
        <fullName evidence="2">CUE domain-containing protein</fullName>
    </recommendedName>
</protein>
<feature type="compositionally biased region" description="Basic and acidic residues" evidence="1">
    <location>
        <begin position="272"/>
        <end position="293"/>
    </location>
</feature>
<feature type="compositionally biased region" description="Pro residues" evidence="1">
    <location>
        <begin position="43"/>
        <end position="53"/>
    </location>
</feature>
<proteinExistence type="predicted"/>
<accession>A0ABR0EZ85</accession>
<dbReference type="SMART" id="SM00546">
    <property type="entry name" value="CUE"/>
    <property type="match status" value="1"/>
</dbReference>
<dbReference type="Proteomes" id="UP001305779">
    <property type="component" value="Unassembled WGS sequence"/>
</dbReference>